<sequence>MMDARGGGRGRRRRYGASLLRSPAFGRVCLVLAALAVALPVLSAWVNRRSDRFHEMAPAMEWPEEETPGDAVQEVGAAPSSGQQKRPQGQIPEFTSTPEIDGQQGETTDSDGGASAI</sequence>
<organism evidence="2 3">
    <name type="scientific">Thalassiosira oceanica</name>
    <name type="common">Marine diatom</name>
    <dbReference type="NCBI Taxonomy" id="159749"/>
    <lineage>
        <taxon>Eukaryota</taxon>
        <taxon>Sar</taxon>
        <taxon>Stramenopiles</taxon>
        <taxon>Ochrophyta</taxon>
        <taxon>Bacillariophyta</taxon>
        <taxon>Coscinodiscophyceae</taxon>
        <taxon>Thalassiosirophycidae</taxon>
        <taxon>Thalassiosirales</taxon>
        <taxon>Thalassiosiraceae</taxon>
        <taxon>Thalassiosira</taxon>
    </lineage>
</organism>
<protein>
    <submittedName>
        <fullName evidence="2">Uncharacterized protein</fullName>
    </submittedName>
</protein>
<comment type="caution">
    <text evidence="2">The sequence shown here is derived from an EMBL/GenBank/DDBJ whole genome shotgun (WGS) entry which is preliminary data.</text>
</comment>
<feature type="region of interest" description="Disordered" evidence="1">
    <location>
        <begin position="57"/>
        <end position="117"/>
    </location>
</feature>
<dbReference type="Proteomes" id="UP000266841">
    <property type="component" value="Unassembled WGS sequence"/>
</dbReference>
<name>K0RYB8_THAOC</name>
<evidence type="ECO:0000256" key="1">
    <source>
        <dbReference type="SAM" id="MobiDB-lite"/>
    </source>
</evidence>
<evidence type="ECO:0000313" key="2">
    <source>
        <dbReference type="EMBL" id="EJK53851.1"/>
    </source>
</evidence>
<dbReference type="AlphaFoldDB" id="K0RYB8"/>
<feature type="compositionally biased region" description="Polar residues" evidence="1">
    <location>
        <begin position="80"/>
        <end position="98"/>
    </location>
</feature>
<gene>
    <name evidence="2" type="ORF">THAOC_26630</name>
</gene>
<keyword evidence="3" id="KW-1185">Reference proteome</keyword>
<accession>K0RYB8</accession>
<feature type="non-terminal residue" evidence="2">
    <location>
        <position position="117"/>
    </location>
</feature>
<reference evidence="2 3" key="1">
    <citation type="journal article" date="2012" name="Genome Biol.">
        <title>Genome and low-iron response of an oceanic diatom adapted to chronic iron limitation.</title>
        <authorList>
            <person name="Lommer M."/>
            <person name="Specht M."/>
            <person name="Roy A.S."/>
            <person name="Kraemer L."/>
            <person name="Andreson R."/>
            <person name="Gutowska M.A."/>
            <person name="Wolf J."/>
            <person name="Bergner S.V."/>
            <person name="Schilhabel M.B."/>
            <person name="Klostermeier U.C."/>
            <person name="Beiko R.G."/>
            <person name="Rosenstiel P."/>
            <person name="Hippler M."/>
            <person name="Laroche J."/>
        </authorList>
    </citation>
    <scope>NUCLEOTIDE SEQUENCE [LARGE SCALE GENOMIC DNA]</scope>
    <source>
        <strain evidence="2 3">CCMP1005</strain>
    </source>
</reference>
<evidence type="ECO:0000313" key="3">
    <source>
        <dbReference type="Proteomes" id="UP000266841"/>
    </source>
</evidence>
<dbReference type="EMBL" id="AGNL01036884">
    <property type="protein sequence ID" value="EJK53851.1"/>
    <property type="molecule type" value="Genomic_DNA"/>
</dbReference>
<proteinExistence type="predicted"/>